<comment type="caution">
    <text evidence="2">The sequence shown here is derived from an EMBL/GenBank/DDBJ whole genome shotgun (WGS) entry which is preliminary data.</text>
</comment>
<evidence type="ECO:0000313" key="5">
    <source>
        <dbReference type="Proteomes" id="UP001152797"/>
    </source>
</evidence>
<dbReference type="EMBL" id="CAMXCT030004402">
    <property type="protein sequence ID" value="CAL4796168.1"/>
    <property type="molecule type" value="Genomic_DNA"/>
</dbReference>
<keyword evidence="5" id="KW-1185">Reference proteome</keyword>
<name>A0A9P1DEP9_9DINO</name>
<evidence type="ECO:0000313" key="4">
    <source>
        <dbReference type="EMBL" id="CAL4796168.1"/>
    </source>
</evidence>
<dbReference type="Gene3D" id="1.25.40.10">
    <property type="entry name" value="Tetratricopeptide repeat domain"/>
    <property type="match status" value="1"/>
</dbReference>
<organism evidence="2">
    <name type="scientific">Cladocopium goreaui</name>
    <dbReference type="NCBI Taxonomy" id="2562237"/>
    <lineage>
        <taxon>Eukaryota</taxon>
        <taxon>Sar</taxon>
        <taxon>Alveolata</taxon>
        <taxon>Dinophyceae</taxon>
        <taxon>Suessiales</taxon>
        <taxon>Symbiodiniaceae</taxon>
        <taxon>Cladocopium</taxon>
    </lineage>
</organism>
<sequence length="313" mass="33772">MGVVDLLGAEELDKLRRAGMQRSGWKLCKSAWIWPKAPKPKAQIDQTWAVDRWIITKVRQFGFTLAALAAGEKGLWEMPNALGLLLLAAFERGSQWRWALLFAEGSTEGVRQGPMAPDAVTLTTAMSACGRGRHWRGALHILEEIRRGSCADAVALNTALGALAAAQRWQLAAQLFANEKVPQQGAFHALLSHLEATKAVSFPSLVALNSVCSACEKASEWEMALALLRGPEHDAISCSAVSLACSQASRWSYALCLSAPDDLPSRSKLVRKAADSGASIFVPLQQNLLMTASLAVLSCWVAWNRCCVVGGAY</sequence>
<evidence type="ECO:0000313" key="2">
    <source>
        <dbReference type="EMBL" id="CAI4008856.1"/>
    </source>
</evidence>
<keyword evidence="1" id="KW-0677">Repeat</keyword>
<reference evidence="3" key="2">
    <citation type="submission" date="2024-04" db="EMBL/GenBank/DDBJ databases">
        <authorList>
            <person name="Chen Y."/>
            <person name="Shah S."/>
            <person name="Dougan E. K."/>
            <person name="Thang M."/>
            <person name="Chan C."/>
        </authorList>
    </citation>
    <scope>NUCLEOTIDE SEQUENCE [LARGE SCALE GENOMIC DNA]</scope>
</reference>
<protein>
    <submittedName>
        <fullName evidence="4">Pentacotripeptide-repeat region of PRORP domain-containing protein</fullName>
    </submittedName>
</protein>
<evidence type="ECO:0000313" key="3">
    <source>
        <dbReference type="EMBL" id="CAL1162231.1"/>
    </source>
</evidence>
<dbReference type="AlphaFoldDB" id="A0A9P1DEP9"/>
<dbReference type="InterPro" id="IPR011990">
    <property type="entry name" value="TPR-like_helical_dom_sf"/>
</dbReference>
<proteinExistence type="predicted"/>
<dbReference type="PANTHER" id="PTHR47447:SF17">
    <property type="entry name" value="OS12G0638900 PROTEIN"/>
    <property type="match status" value="1"/>
</dbReference>
<dbReference type="PANTHER" id="PTHR47447">
    <property type="entry name" value="OS03G0856100 PROTEIN"/>
    <property type="match status" value="1"/>
</dbReference>
<evidence type="ECO:0000256" key="1">
    <source>
        <dbReference type="ARBA" id="ARBA00022737"/>
    </source>
</evidence>
<gene>
    <name evidence="2" type="ORF">C1SCF055_LOCUS34254</name>
</gene>
<dbReference type="EMBL" id="CAMXCT010004402">
    <property type="protein sequence ID" value="CAI4008856.1"/>
    <property type="molecule type" value="Genomic_DNA"/>
</dbReference>
<dbReference type="Proteomes" id="UP001152797">
    <property type="component" value="Unassembled WGS sequence"/>
</dbReference>
<reference evidence="2" key="1">
    <citation type="submission" date="2022-10" db="EMBL/GenBank/DDBJ databases">
        <authorList>
            <person name="Chen Y."/>
            <person name="Dougan E. K."/>
            <person name="Chan C."/>
            <person name="Rhodes N."/>
            <person name="Thang M."/>
        </authorList>
    </citation>
    <scope>NUCLEOTIDE SEQUENCE</scope>
</reference>
<dbReference type="OrthoDB" id="185373at2759"/>
<accession>A0A9P1DEP9</accession>
<dbReference type="EMBL" id="CAMXCT020004402">
    <property type="protein sequence ID" value="CAL1162231.1"/>
    <property type="molecule type" value="Genomic_DNA"/>
</dbReference>